<proteinExistence type="predicted"/>
<keyword evidence="2" id="KW-1185">Reference proteome</keyword>
<dbReference type="AlphaFoldDB" id="A0A4R1L5Y4"/>
<evidence type="ECO:0000313" key="2">
    <source>
        <dbReference type="Proteomes" id="UP000295210"/>
    </source>
</evidence>
<evidence type="ECO:0000313" key="1">
    <source>
        <dbReference type="EMBL" id="TCK73562.1"/>
    </source>
</evidence>
<organism evidence="1 2">
    <name type="scientific">Acidipila rosea</name>
    <dbReference type="NCBI Taxonomy" id="768535"/>
    <lineage>
        <taxon>Bacteria</taxon>
        <taxon>Pseudomonadati</taxon>
        <taxon>Acidobacteriota</taxon>
        <taxon>Terriglobia</taxon>
        <taxon>Terriglobales</taxon>
        <taxon>Acidobacteriaceae</taxon>
        <taxon>Acidipila</taxon>
    </lineage>
</organism>
<dbReference type="Proteomes" id="UP000295210">
    <property type="component" value="Unassembled WGS sequence"/>
</dbReference>
<reference evidence="1 2" key="1">
    <citation type="submission" date="2019-03" db="EMBL/GenBank/DDBJ databases">
        <title>Genomic Encyclopedia of Type Strains, Phase IV (KMG-IV): sequencing the most valuable type-strain genomes for metagenomic binning, comparative biology and taxonomic classification.</title>
        <authorList>
            <person name="Goeker M."/>
        </authorList>
    </citation>
    <scope>NUCLEOTIDE SEQUENCE [LARGE SCALE GENOMIC DNA]</scope>
    <source>
        <strain evidence="1 2">DSM 103428</strain>
    </source>
</reference>
<accession>A0A4R1L5Y4</accession>
<dbReference type="EMBL" id="SMGK01000002">
    <property type="protein sequence ID" value="TCK73562.1"/>
    <property type="molecule type" value="Genomic_DNA"/>
</dbReference>
<comment type="caution">
    <text evidence="1">The sequence shown here is derived from an EMBL/GenBank/DDBJ whole genome shotgun (WGS) entry which is preliminary data.</text>
</comment>
<protein>
    <submittedName>
        <fullName evidence="1">Uncharacterized protein</fullName>
    </submittedName>
</protein>
<dbReference type="OrthoDB" id="9933129at2"/>
<name>A0A4R1L5Y4_9BACT</name>
<gene>
    <name evidence="1" type="ORF">C7378_1175</name>
</gene>
<sequence>MICANPHCAAQAIYFRSGSLHWINEAKQQAGGGSERQRPIWLCAACTELYVVQTWRPAGEQLRLKSVAPVELPRPLRRWQEAAPVRSTLLDLVAS</sequence>
<dbReference type="RefSeq" id="WP_131993264.1">
    <property type="nucleotide sequence ID" value="NZ_SMGK01000002.1"/>
</dbReference>